<keyword evidence="2" id="KW-0238">DNA-binding</keyword>
<accession>A0A934QAJ0</accession>
<dbReference type="PANTHER" id="PTHR33154">
    <property type="entry name" value="TRANSCRIPTIONAL REGULATOR, ARSR FAMILY"/>
    <property type="match status" value="1"/>
</dbReference>
<protein>
    <submittedName>
        <fullName evidence="5">Winged helix-turn-helix transcriptional regulator</fullName>
    </submittedName>
</protein>
<dbReference type="InterPro" id="IPR001845">
    <property type="entry name" value="HTH_ArsR_DNA-bd_dom"/>
</dbReference>
<sequence>MTVVPETGECAPTTAHAISSDAAAMVAGTLKAMADPLRLRMLSAIAADPRGECCVCDLAELADVSQPTVSHHLKVLREADLLLSERRGTWVYYRIAPARRDAVTDLLSTFATAATPDAGEVNALTSS</sequence>
<dbReference type="Gene3D" id="1.10.10.10">
    <property type="entry name" value="Winged helix-like DNA-binding domain superfamily/Winged helix DNA-binding domain"/>
    <property type="match status" value="1"/>
</dbReference>
<dbReference type="GO" id="GO:0003677">
    <property type="term" value="F:DNA binding"/>
    <property type="evidence" value="ECO:0007669"/>
    <property type="project" value="UniProtKB-KW"/>
</dbReference>
<evidence type="ECO:0000256" key="3">
    <source>
        <dbReference type="ARBA" id="ARBA00023163"/>
    </source>
</evidence>
<keyword evidence="6" id="KW-1185">Reference proteome</keyword>
<dbReference type="NCBIfam" id="NF033788">
    <property type="entry name" value="HTH_metalloreg"/>
    <property type="match status" value="1"/>
</dbReference>
<dbReference type="PRINTS" id="PR00778">
    <property type="entry name" value="HTHARSR"/>
</dbReference>
<evidence type="ECO:0000313" key="5">
    <source>
        <dbReference type="EMBL" id="MBK0420325.1"/>
    </source>
</evidence>
<dbReference type="InterPro" id="IPR036388">
    <property type="entry name" value="WH-like_DNA-bd_sf"/>
</dbReference>
<dbReference type="InterPro" id="IPR011991">
    <property type="entry name" value="ArsR-like_HTH"/>
</dbReference>
<dbReference type="SUPFAM" id="SSF46785">
    <property type="entry name" value="Winged helix' DNA-binding domain"/>
    <property type="match status" value="1"/>
</dbReference>
<dbReference type="GO" id="GO:0003700">
    <property type="term" value="F:DNA-binding transcription factor activity"/>
    <property type="evidence" value="ECO:0007669"/>
    <property type="project" value="InterPro"/>
</dbReference>
<dbReference type="CDD" id="cd00090">
    <property type="entry name" value="HTH_ARSR"/>
    <property type="match status" value="1"/>
</dbReference>
<dbReference type="InterPro" id="IPR018334">
    <property type="entry name" value="ArsR_HTH"/>
</dbReference>
<organism evidence="5 6">
    <name type="scientific">Leucobacter chromiisoli</name>
    <dbReference type="NCBI Taxonomy" id="2796471"/>
    <lineage>
        <taxon>Bacteria</taxon>
        <taxon>Bacillati</taxon>
        <taxon>Actinomycetota</taxon>
        <taxon>Actinomycetes</taxon>
        <taxon>Micrococcales</taxon>
        <taxon>Microbacteriaceae</taxon>
        <taxon>Leucobacter</taxon>
    </lineage>
</organism>
<name>A0A934QAJ0_9MICO</name>
<feature type="domain" description="HTH arsR-type" evidence="4">
    <location>
        <begin position="18"/>
        <end position="115"/>
    </location>
</feature>
<dbReference type="PROSITE" id="PS50987">
    <property type="entry name" value="HTH_ARSR_2"/>
    <property type="match status" value="1"/>
</dbReference>
<dbReference type="Pfam" id="PF01022">
    <property type="entry name" value="HTH_5"/>
    <property type="match status" value="1"/>
</dbReference>
<keyword evidence="1" id="KW-0805">Transcription regulation</keyword>
<dbReference type="AlphaFoldDB" id="A0A934QAJ0"/>
<dbReference type="PANTHER" id="PTHR33154:SF18">
    <property type="entry name" value="ARSENICAL RESISTANCE OPERON REPRESSOR"/>
    <property type="match status" value="1"/>
</dbReference>
<dbReference type="SMART" id="SM00418">
    <property type="entry name" value="HTH_ARSR"/>
    <property type="match status" value="1"/>
</dbReference>
<dbReference type="InterPro" id="IPR036390">
    <property type="entry name" value="WH_DNA-bd_sf"/>
</dbReference>
<dbReference type="PROSITE" id="PS00846">
    <property type="entry name" value="HTH_ARSR_1"/>
    <property type="match status" value="1"/>
</dbReference>
<proteinExistence type="predicted"/>
<evidence type="ECO:0000259" key="4">
    <source>
        <dbReference type="PROSITE" id="PS50987"/>
    </source>
</evidence>
<evidence type="ECO:0000256" key="2">
    <source>
        <dbReference type="ARBA" id="ARBA00023125"/>
    </source>
</evidence>
<gene>
    <name evidence="5" type="ORF">JD276_14930</name>
</gene>
<reference evidence="5" key="1">
    <citation type="submission" date="2020-12" db="EMBL/GenBank/DDBJ databases">
        <title>Leucobacter sp. CAS1, isolated from Chromium sludge.</title>
        <authorList>
            <person name="Xu Z."/>
        </authorList>
    </citation>
    <scope>NUCLEOTIDE SEQUENCE</scope>
    <source>
        <strain evidence="5">CSA1</strain>
    </source>
</reference>
<dbReference type="RefSeq" id="WP_200116464.1">
    <property type="nucleotide sequence ID" value="NZ_JAEHOH010000026.1"/>
</dbReference>
<dbReference type="EMBL" id="JAEHOH010000026">
    <property type="protein sequence ID" value="MBK0420325.1"/>
    <property type="molecule type" value="Genomic_DNA"/>
</dbReference>
<dbReference type="InterPro" id="IPR051081">
    <property type="entry name" value="HTH_MetalResp_TranReg"/>
</dbReference>
<evidence type="ECO:0000313" key="6">
    <source>
        <dbReference type="Proteomes" id="UP000608530"/>
    </source>
</evidence>
<dbReference type="Proteomes" id="UP000608530">
    <property type="component" value="Unassembled WGS sequence"/>
</dbReference>
<keyword evidence="3" id="KW-0804">Transcription</keyword>
<comment type="caution">
    <text evidence="5">The sequence shown here is derived from an EMBL/GenBank/DDBJ whole genome shotgun (WGS) entry which is preliminary data.</text>
</comment>
<evidence type="ECO:0000256" key="1">
    <source>
        <dbReference type="ARBA" id="ARBA00023015"/>
    </source>
</evidence>